<sequence>MDPLTAFGLACNLLTVVDAAVKCGKTIAELYDSTNGYTRETESLRKAFGDLQVIERDLKASQLQIPATESRQRMQDAAAECSGIAHRINEILVSCAAQRPGSLRSAMKGFIKSVVKKSEVLHLRDQLDKCSATLALLIAATTQSDVAEIRSRLQQTQRDHKLSLEKLDELKTHLDNATAPDEILEAIRSINTTSHEAMEIITQDLIVRSIQSRYPAAKARFESVSKAEGGTFSWILEDPDALLDMEPGLKLSFTEWLESGLGVFHIAGKPGSGKSTLMKFLVTHADTKRRLKEWAGEKELLFASFFIWRLGGEDQKTWNGMVGSLLYDIVQQVPSVTKLLFADYWETEKMRLHLKANSVIHLTEAEIRGAFDKLISDSEVQEKYRICFFIDGLDEFEEPTSSYWNLALKIKNCLSEKEGREASLLLERITREAEGVFLWVVLLLKLLEEELAIRTETISMKHLHGIIDSAPKELEDFIIRIVETIPSQNRANAMLLLAMALRMNGLRIEPRPKLENPVYRGVPHPTGWKAGCLSLLGVSLYFEPVDRQDSLRLQLHARRRTRDAARLVNSWCRGLLAVEGDVLRFSHRSIPELLQKLLRSQKEPSITDETVLTAILNVALAEATVPERKLPFHRWERASSLVSRKLLRNCRPRDFPILHAIEEATERDVFGPGISDDSWMRQLSIQRFDIDGFVEDASILNASARFGPSEYCVWKVENHLRFPDDKHKMETMLAFGVFGALETTTSTDEPDLTSVLDFKSILDSCVRKWKAAAGENPGSFPWTLTWLDFVHYFLVRPLPLISPKHVGWSLLEYWLELGLSSPFVLILTKPWETAGDGHILRQLTPRPPEFQYLLDIRYGRTINSYPGAWDLPKHIELCKSIWEFAIANHRGGRLSLRDLVVFYNPPNKRHLLQLIEQNASNNPMEVINVPMEDMAAAGELQRESELYFEKSEKSEEPPSDEAELAGPEEAPVLAVARERSHREQYLEIIAMFFACVAFLQYMF</sequence>
<keyword evidence="5" id="KW-1185">Reference proteome</keyword>
<keyword evidence="1" id="KW-0677">Repeat</keyword>
<dbReference type="PANTHER" id="PTHR10039">
    <property type="entry name" value="AMELOGENIN"/>
    <property type="match status" value="1"/>
</dbReference>
<dbReference type="EMBL" id="JAANBB010000055">
    <property type="protein sequence ID" value="KAF7552785.1"/>
    <property type="molecule type" value="Genomic_DNA"/>
</dbReference>
<feature type="domain" description="Nephrocystin 3-like N-terminal" evidence="3">
    <location>
        <begin position="252"/>
        <end position="401"/>
    </location>
</feature>
<name>A0A9P5H9J2_9HYPO</name>
<dbReference type="AlphaFoldDB" id="A0A9P5H9J2"/>
<protein>
    <recommendedName>
        <fullName evidence="3">Nephrocystin 3-like N-terminal domain-containing protein</fullName>
    </recommendedName>
</protein>
<proteinExistence type="predicted"/>
<dbReference type="InterPro" id="IPR056884">
    <property type="entry name" value="NPHP3-like_N"/>
</dbReference>
<keyword evidence="2" id="KW-0732">Signal</keyword>
<dbReference type="Gene3D" id="3.40.50.300">
    <property type="entry name" value="P-loop containing nucleotide triphosphate hydrolases"/>
    <property type="match status" value="1"/>
</dbReference>
<feature type="signal peptide" evidence="2">
    <location>
        <begin position="1"/>
        <end position="19"/>
    </location>
</feature>
<dbReference type="PANTHER" id="PTHR10039:SF5">
    <property type="entry name" value="NACHT DOMAIN-CONTAINING PROTEIN"/>
    <property type="match status" value="1"/>
</dbReference>
<comment type="caution">
    <text evidence="4">The sequence shown here is derived from an EMBL/GenBank/DDBJ whole genome shotgun (WGS) entry which is preliminary data.</text>
</comment>
<evidence type="ECO:0000313" key="4">
    <source>
        <dbReference type="EMBL" id="KAF7552785.1"/>
    </source>
</evidence>
<evidence type="ECO:0000256" key="1">
    <source>
        <dbReference type="ARBA" id="ARBA00022737"/>
    </source>
</evidence>
<accession>A0A9P5H9J2</accession>
<dbReference type="InterPro" id="IPR027417">
    <property type="entry name" value="P-loop_NTPase"/>
</dbReference>
<dbReference type="Pfam" id="PF24883">
    <property type="entry name" value="NPHP3_N"/>
    <property type="match status" value="1"/>
</dbReference>
<reference evidence="4" key="1">
    <citation type="submission" date="2020-03" db="EMBL/GenBank/DDBJ databases">
        <title>Draft Genome Sequence of Cylindrodendrum hubeiense.</title>
        <authorList>
            <person name="Buettner E."/>
            <person name="Kellner H."/>
        </authorList>
    </citation>
    <scope>NUCLEOTIDE SEQUENCE</scope>
    <source>
        <strain evidence="4">IHI 201604</strain>
    </source>
</reference>
<dbReference type="OrthoDB" id="443402at2759"/>
<evidence type="ECO:0000256" key="2">
    <source>
        <dbReference type="SAM" id="SignalP"/>
    </source>
</evidence>
<gene>
    <name evidence="4" type="ORF">G7Z17_g4085</name>
</gene>
<evidence type="ECO:0000313" key="5">
    <source>
        <dbReference type="Proteomes" id="UP000722485"/>
    </source>
</evidence>
<organism evidence="4 5">
    <name type="scientific">Cylindrodendrum hubeiense</name>
    <dbReference type="NCBI Taxonomy" id="595255"/>
    <lineage>
        <taxon>Eukaryota</taxon>
        <taxon>Fungi</taxon>
        <taxon>Dikarya</taxon>
        <taxon>Ascomycota</taxon>
        <taxon>Pezizomycotina</taxon>
        <taxon>Sordariomycetes</taxon>
        <taxon>Hypocreomycetidae</taxon>
        <taxon>Hypocreales</taxon>
        <taxon>Nectriaceae</taxon>
        <taxon>Cylindrodendrum</taxon>
    </lineage>
</organism>
<feature type="chain" id="PRO_5040454153" description="Nephrocystin 3-like N-terminal domain-containing protein" evidence="2">
    <location>
        <begin position="20"/>
        <end position="1003"/>
    </location>
</feature>
<evidence type="ECO:0000259" key="3">
    <source>
        <dbReference type="Pfam" id="PF24883"/>
    </source>
</evidence>
<dbReference type="Proteomes" id="UP000722485">
    <property type="component" value="Unassembled WGS sequence"/>
</dbReference>